<dbReference type="PRINTS" id="PR00722">
    <property type="entry name" value="CHYMOTRYPSIN"/>
</dbReference>
<dbReference type="InterPro" id="IPR043504">
    <property type="entry name" value="Peptidase_S1_PA_chymotrypsin"/>
</dbReference>
<keyword evidence="5 10" id="KW-0175">Coiled coil</keyword>
<dbReference type="Pfam" id="PF02463">
    <property type="entry name" value="SMC_N"/>
    <property type="match status" value="2"/>
</dbReference>
<feature type="domain" description="Peptidase S1" evidence="12">
    <location>
        <begin position="26"/>
        <end position="307"/>
    </location>
</feature>
<evidence type="ECO:0000256" key="8">
    <source>
        <dbReference type="ARBA" id="ARBA00023306"/>
    </source>
</evidence>
<evidence type="ECO:0000256" key="5">
    <source>
        <dbReference type="ARBA" id="ARBA00023054"/>
    </source>
</evidence>
<dbReference type="PROSITE" id="PS00134">
    <property type="entry name" value="TRYPSIN_HIS"/>
    <property type="match status" value="1"/>
</dbReference>
<evidence type="ECO:0000259" key="12">
    <source>
        <dbReference type="PROSITE" id="PS50240"/>
    </source>
</evidence>
<dbReference type="InterPro" id="IPR027417">
    <property type="entry name" value="P-loop_NTPase"/>
</dbReference>
<dbReference type="Pfam" id="PF00089">
    <property type="entry name" value="Trypsin"/>
    <property type="match status" value="1"/>
</dbReference>
<dbReference type="SUPFAM" id="SSF52540">
    <property type="entry name" value="P-loop containing nucleoside triphosphate hydrolases"/>
    <property type="match status" value="1"/>
</dbReference>
<dbReference type="GO" id="GO:0016887">
    <property type="term" value="F:ATP hydrolysis activity"/>
    <property type="evidence" value="ECO:0007669"/>
    <property type="project" value="InterPro"/>
</dbReference>
<feature type="coiled-coil region" evidence="10">
    <location>
        <begin position="1016"/>
        <end position="1234"/>
    </location>
</feature>
<evidence type="ECO:0000256" key="11">
    <source>
        <dbReference type="SAM" id="SignalP"/>
    </source>
</evidence>
<dbReference type="FunFam" id="2.40.10.10:FF:000068">
    <property type="entry name" value="transmembrane protease serine 2"/>
    <property type="match status" value="1"/>
</dbReference>
<accession>A0AA39LDC6</accession>
<organism evidence="13 14">
    <name type="scientific">Steinernema hermaphroditum</name>
    <dbReference type="NCBI Taxonomy" id="289476"/>
    <lineage>
        <taxon>Eukaryota</taxon>
        <taxon>Metazoa</taxon>
        <taxon>Ecdysozoa</taxon>
        <taxon>Nematoda</taxon>
        <taxon>Chromadorea</taxon>
        <taxon>Rhabditida</taxon>
        <taxon>Tylenchina</taxon>
        <taxon>Panagrolaimomorpha</taxon>
        <taxon>Strongyloidoidea</taxon>
        <taxon>Steinernematidae</taxon>
        <taxon>Steinernema</taxon>
    </lineage>
</organism>
<dbReference type="InterPro" id="IPR027120">
    <property type="entry name" value="Smc2_ABC"/>
</dbReference>
<keyword evidence="3" id="KW-0547">Nucleotide-binding</keyword>
<evidence type="ECO:0000256" key="9">
    <source>
        <dbReference type="RuleBase" id="RU363034"/>
    </source>
</evidence>
<evidence type="ECO:0000256" key="1">
    <source>
        <dbReference type="ARBA" id="ARBA00004123"/>
    </source>
</evidence>
<feature type="coiled-coil region" evidence="10">
    <location>
        <begin position="747"/>
        <end position="805"/>
    </location>
</feature>
<evidence type="ECO:0000256" key="6">
    <source>
        <dbReference type="ARBA" id="ARBA00023067"/>
    </source>
</evidence>
<keyword evidence="11" id="KW-0732">Signal</keyword>
<keyword evidence="9" id="KW-0645">Protease</keyword>
<evidence type="ECO:0000256" key="2">
    <source>
        <dbReference type="ARBA" id="ARBA00005231"/>
    </source>
</evidence>
<dbReference type="InterPro" id="IPR001254">
    <property type="entry name" value="Trypsin_dom"/>
</dbReference>
<evidence type="ECO:0000256" key="10">
    <source>
        <dbReference type="SAM" id="Coils"/>
    </source>
</evidence>
<evidence type="ECO:0000256" key="3">
    <source>
        <dbReference type="ARBA" id="ARBA00022741"/>
    </source>
</evidence>
<dbReference type="InterPro" id="IPR036277">
    <property type="entry name" value="SMC_hinge_sf"/>
</dbReference>
<dbReference type="InterPro" id="IPR010935">
    <property type="entry name" value="SMC_hinge"/>
</dbReference>
<evidence type="ECO:0000256" key="4">
    <source>
        <dbReference type="ARBA" id="ARBA00022840"/>
    </source>
</evidence>
<dbReference type="GO" id="GO:0032991">
    <property type="term" value="C:protein-containing complex"/>
    <property type="evidence" value="ECO:0007669"/>
    <property type="project" value="UniProtKB-ARBA"/>
</dbReference>
<dbReference type="PROSITE" id="PS00135">
    <property type="entry name" value="TRYPSIN_SER"/>
    <property type="match status" value="1"/>
</dbReference>
<dbReference type="GO" id="GO:0005694">
    <property type="term" value="C:chromosome"/>
    <property type="evidence" value="ECO:0007669"/>
    <property type="project" value="InterPro"/>
</dbReference>
<sequence>MEHLHIFGLLLSVALVSSAPVVGNDIIGGTEAADGQWPWQVYLVAYNPTTGRAMSCGGSLLSKRHIVTAAHCTYGVEPQNTRTMLGSIQLYDNTENNPFVIYLDARRTWIHPEYRDGDPSLRNDISIIELSTDVEFNDYIQPIKVRRNDTELLELAAVVTGWGLTSLTTGTLDLMQTRVPFIDHSYCRSRWLEMSKNQATIDDTQVCAGSYHHGTAPGDSGGPLVVYAPNNQWYLVGLTSFGDNSATGLNDQYTYPGVYLRLSKYCDDINSETDLLAICTLVFCNGVLTERSLVFIPWTDWVVMRISRIEIDGFKSYATRQVIEGFDPQFNAITGLNGSGKSNILDSICFVLGISNLSQVRASSLADLVYKHGQGGITKATVTITFDNTNPDLRPLGYEGCKEIVIRRQVVVNGRNNYTINGFPATNQRAADLFRSVGLNINNPHFLIMQGRITKVLNMKPMEILGMIEEAAGVRLLDAKKMNCQKTIDKKEATMAEIHRVMTQDIEPKINMLKDDKANYLEYERLTRDNEILQRKVIAAEFLQCEESQRAYLEKKEPLLEEINQLQTDIQTNRGRIEEISAQRQELEEERTKMQQQILSDLQSKVQETAKHYTTMQAENKDKSDYVKAMETAIMRKRKDIDSDRTYLEKRKAELQKLESSFGDEEQRGKEAEEAVNLARKKIETLAKGMMLNDVGQAVTLEGQLTATRSAISEANTKIKMTEMRLKQIEPTLKKKQAELKDFAEDERRGNEELIKLEKKMADAQKSIENISYTEGTWERIDEERRQLMDQKRKMLREHDDLANKYERFLAPNYKNPQRNFDRTLVKGTIAANIRIKEHKYMVALEVVAGGALGNIIVQHPHVGRDLLHNKCFNQRVTFIPLEQLTFSELSEEKIKFAKELVGDDNVQPALELLDYDPVLTPAIKKIFANTFVCSTMDSANKLAFHPQLMTRCVTLGGEDYRSTGQLTGGARSARSTVLPGIANYRDLKERLNGIDAQCQQVDVQLREAATEQKKFSQAKEVLTTVQSRLESLQERLQTSRVQMLRNDIEQLEQEIPLCRQECDEAKSRIAELKEKVKDLELNKKNEKEYREKQKKIAQKELQDAEKAFTKMRDAYEDAQNQLSIVRGEIEQLGGELAASDTELAKMDEQLIDSRADFEQFAQELDEAKKSEAAARQEHEVVLLGVREMEAKLRRITKEADSLQKSTFELGQKKEALEDEVKDMLHQADQWGKRGVALERKHTWITEDKALFGRAETPYDFEGLSYRELREDYDRRQDRIECLRKIVKPSSMQTLNMAEEQHAMLQKQVDAIRRDREKLRKALETMDTRKENEILRAHRQVNKDFGEIYKSLLPGAEAKLEPPMGYKNALGGLEVKVGFNGKWKESLQELSGGQRSLIALALVLAMLKFSPAPLYILDEVDAALDISHTQNIGHMIKEHFSQSQFVVVSLKEGMFNHANVLFRTKFVDGTSTVARTTNIDR</sequence>
<dbReference type="Gene3D" id="2.40.10.10">
    <property type="entry name" value="Trypsin-like serine proteases"/>
    <property type="match status" value="1"/>
</dbReference>
<dbReference type="Proteomes" id="UP001175271">
    <property type="component" value="Unassembled WGS sequence"/>
</dbReference>
<feature type="signal peptide" evidence="11">
    <location>
        <begin position="1"/>
        <end position="18"/>
    </location>
</feature>
<dbReference type="CDD" id="cd00190">
    <property type="entry name" value="Tryp_SPc"/>
    <property type="match status" value="1"/>
</dbReference>
<keyword evidence="8" id="KW-0131">Cell cycle</keyword>
<dbReference type="Gene3D" id="1.20.1060.20">
    <property type="match status" value="1"/>
</dbReference>
<comment type="caution">
    <text evidence="13">The sequence shown here is derived from an EMBL/GenBank/DDBJ whole genome shotgun (WGS) entry which is preliminary data.</text>
</comment>
<dbReference type="InterPro" id="IPR001314">
    <property type="entry name" value="Peptidase_S1A"/>
</dbReference>
<feature type="coiled-coil region" evidence="10">
    <location>
        <begin position="1266"/>
        <end position="1329"/>
    </location>
</feature>
<dbReference type="CDD" id="cd03273">
    <property type="entry name" value="ABC_SMC2_euk"/>
    <property type="match status" value="1"/>
</dbReference>
<protein>
    <recommendedName>
        <fullName evidence="12">Peptidase S1 domain-containing protein</fullName>
    </recommendedName>
</protein>
<dbReference type="Gene3D" id="3.30.70.1620">
    <property type="match status" value="1"/>
</dbReference>
<dbReference type="SMART" id="SM00968">
    <property type="entry name" value="SMC_hinge"/>
    <property type="match status" value="1"/>
</dbReference>
<dbReference type="SUPFAM" id="SSF75553">
    <property type="entry name" value="Smc hinge domain"/>
    <property type="match status" value="1"/>
</dbReference>
<keyword evidence="14" id="KW-1185">Reference proteome</keyword>
<keyword evidence="6" id="KW-0226">DNA condensation</keyword>
<dbReference type="SUPFAM" id="SSF50494">
    <property type="entry name" value="Trypsin-like serine proteases"/>
    <property type="match status" value="1"/>
</dbReference>
<feature type="coiled-coil region" evidence="10">
    <location>
        <begin position="563"/>
        <end position="597"/>
    </location>
</feature>
<name>A0AA39LDC6_9BILA</name>
<dbReference type="GO" id="GO:0004252">
    <property type="term" value="F:serine-type endopeptidase activity"/>
    <property type="evidence" value="ECO:0007669"/>
    <property type="project" value="InterPro"/>
</dbReference>
<dbReference type="SMART" id="SM00020">
    <property type="entry name" value="Tryp_SPc"/>
    <property type="match status" value="1"/>
</dbReference>
<evidence type="ECO:0000313" key="14">
    <source>
        <dbReference type="Proteomes" id="UP001175271"/>
    </source>
</evidence>
<dbReference type="InterPro" id="IPR003395">
    <property type="entry name" value="RecF/RecN/SMC_N"/>
</dbReference>
<keyword evidence="4" id="KW-0067">ATP-binding</keyword>
<dbReference type="GO" id="GO:0006508">
    <property type="term" value="P:proteolysis"/>
    <property type="evidence" value="ECO:0007669"/>
    <property type="project" value="UniProtKB-KW"/>
</dbReference>
<dbReference type="InterPro" id="IPR033116">
    <property type="entry name" value="TRYPSIN_SER"/>
</dbReference>
<keyword evidence="7" id="KW-1015">Disulfide bond</keyword>
<comment type="similarity">
    <text evidence="2">Belongs to the SMC family. SMC2 subfamily.</text>
</comment>
<evidence type="ECO:0000313" key="13">
    <source>
        <dbReference type="EMBL" id="KAK0393571.1"/>
    </source>
</evidence>
<dbReference type="PANTHER" id="PTHR43977">
    <property type="entry name" value="STRUCTURAL MAINTENANCE OF CHROMOSOMES PROTEIN 3"/>
    <property type="match status" value="1"/>
</dbReference>
<dbReference type="GO" id="GO:0030261">
    <property type="term" value="P:chromosome condensation"/>
    <property type="evidence" value="ECO:0007669"/>
    <property type="project" value="UniProtKB-KW"/>
</dbReference>
<evidence type="ECO:0000256" key="7">
    <source>
        <dbReference type="ARBA" id="ARBA00023157"/>
    </source>
</evidence>
<dbReference type="InterPro" id="IPR018114">
    <property type="entry name" value="TRYPSIN_HIS"/>
</dbReference>
<dbReference type="PROSITE" id="PS50240">
    <property type="entry name" value="TRYPSIN_DOM"/>
    <property type="match status" value="1"/>
</dbReference>
<dbReference type="Gene3D" id="3.40.50.300">
    <property type="entry name" value="P-loop containing nucleotide triphosphate hydrolases"/>
    <property type="match status" value="2"/>
</dbReference>
<dbReference type="InterPro" id="IPR009003">
    <property type="entry name" value="Peptidase_S1_PA"/>
</dbReference>
<reference evidence="13" key="1">
    <citation type="submission" date="2023-06" db="EMBL/GenBank/DDBJ databases">
        <title>Genomic analysis of the entomopathogenic nematode Steinernema hermaphroditum.</title>
        <authorList>
            <person name="Schwarz E.M."/>
            <person name="Heppert J.K."/>
            <person name="Baniya A."/>
            <person name="Schwartz H.T."/>
            <person name="Tan C.-H."/>
            <person name="Antoshechkin I."/>
            <person name="Sternberg P.W."/>
            <person name="Goodrich-Blair H."/>
            <person name="Dillman A.R."/>
        </authorList>
    </citation>
    <scope>NUCLEOTIDE SEQUENCE</scope>
    <source>
        <strain evidence="13">PS9179</strain>
        <tissue evidence="13">Whole animal</tissue>
    </source>
</reference>
<dbReference type="GO" id="GO:0005634">
    <property type="term" value="C:nucleus"/>
    <property type="evidence" value="ECO:0007669"/>
    <property type="project" value="UniProtKB-SubCell"/>
</dbReference>
<proteinExistence type="inferred from homology"/>
<comment type="subcellular location">
    <subcellularLocation>
        <location evidence="1">Nucleus</location>
    </subcellularLocation>
</comment>
<feature type="chain" id="PRO_5041289033" description="Peptidase S1 domain-containing protein" evidence="11">
    <location>
        <begin position="19"/>
        <end position="1481"/>
    </location>
</feature>
<gene>
    <name evidence="13" type="ORF">QR680_000282</name>
</gene>
<dbReference type="EMBL" id="JAUCMV010000005">
    <property type="protein sequence ID" value="KAK0393571.1"/>
    <property type="molecule type" value="Genomic_DNA"/>
</dbReference>
<dbReference type="GO" id="GO:0005524">
    <property type="term" value="F:ATP binding"/>
    <property type="evidence" value="ECO:0007669"/>
    <property type="project" value="UniProtKB-KW"/>
</dbReference>
<keyword evidence="9" id="KW-0378">Hydrolase</keyword>
<keyword evidence="9" id="KW-0720">Serine protease</keyword>
<feature type="coiled-coil region" evidence="10">
    <location>
        <begin position="648"/>
        <end position="675"/>
    </location>
</feature>
<dbReference type="Pfam" id="PF06470">
    <property type="entry name" value="SMC_hinge"/>
    <property type="match status" value="1"/>
</dbReference>